<dbReference type="EMBL" id="JASBWS010000063">
    <property type="protein sequence ID" value="KAJ9102679.1"/>
    <property type="molecule type" value="Genomic_DNA"/>
</dbReference>
<name>A0ACC2VUC6_9TREE</name>
<keyword evidence="2" id="KW-1185">Reference proteome</keyword>
<gene>
    <name evidence="1" type="ORF">QFC20_004951</name>
</gene>
<dbReference type="Proteomes" id="UP001230649">
    <property type="component" value="Unassembled WGS sequence"/>
</dbReference>
<evidence type="ECO:0000313" key="1">
    <source>
        <dbReference type="EMBL" id="KAJ9102679.1"/>
    </source>
</evidence>
<comment type="caution">
    <text evidence="1">The sequence shown here is derived from an EMBL/GenBank/DDBJ whole genome shotgun (WGS) entry which is preliminary data.</text>
</comment>
<organism evidence="1 2">
    <name type="scientific">Naganishia adeliensis</name>
    <dbReference type="NCBI Taxonomy" id="92952"/>
    <lineage>
        <taxon>Eukaryota</taxon>
        <taxon>Fungi</taxon>
        <taxon>Dikarya</taxon>
        <taxon>Basidiomycota</taxon>
        <taxon>Agaricomycotina</taxon>
        <taxon>Tremellomycetes</taxon>
        <taxon>Filobasidiales</taxon>
        <taxon>Filobasidiaceae</taxon>
        <taxon>Naganishia</taxon>
    </lineage>
</organism>
<evidence type="ECO:0000313" key="2">
    <source>
        <dbReference type="Proteomes" id="UP001230649"/>
    </source>
</evidence>
<protein>
    <submittedName>
        <fullName evidence="1">Uncharacterized protein</fullName>
    </submittedName>
</protein>
<sequence>MSFAKSLPQTLKELRVHIQFVLASYPQLKASNPDLKVLIREARGVEPRVFARFEHGREAQTSVTDLSKEEVEKRVGELVSRG</sequence>
<accession>A0ACC2VUC6</accession>
<proteinExistence type="predicted"/>
<reference evidence="1" key="1">
    <citation type="submission" date="2023-04" db="EMBL/GenBank/DDBJ databases">
        <title>Draft Genome sequencing of Naganishia species isolated from polar environments using Oxford Nanopore Technology.</title>
        <authorList>
            <person name="Leo P."/>
            <person name="Venkateswaran K."/>
        </authorList>
    </citation>
    <scope>NUCLEOTIDE SEQUENCE</scope>
    <source>
        <strain evidence="1">MNA-CCFEE 5262</strain>
    </source>
</reference>